<dbReference type="PANTHER" id="PTHR44943:SF8">
    <property type="entry name" value="TPR REPEAT-CONTAINING PROTEIN MJ0263"/>
    <property type="match status" value="1"/>
</dbReference>
<organism evidence="5 6">
    <name type="scientific">endosymbiont of Galathealinum brachiosum</name>
    <dbReference type="NCBI Taxonomy" id="2200906"/>
    <lineage>
        <taxon>Bacteria</taxon>
        <taxon>Pseudomonadati</taxon>
        <taxon>Pseudomonadota</taxon>
        <taxon>Gammaproteobacteria</taxon>
        <taxon>sulfur-oxidizing symbionts</taxon>
    </lineage>
</organism>
<dbReference type="Pfam" id="PF13847">
    <property type="entry name" value="Methyltransf_31"/>
    <property type="match status" value="1"/>
</dbReference>
<feature type="repeat" description="TPR" evidence="3">
    <location>
        <begin position="76"/>
        <end position="109"/>
    </location>
</feature>
<evidence type="ECO:0000259" key="4">
    <source>
        <dbReference type="Pfam" id="PF13847"/>
    </source>
</evidence>
<name>A0A370D7U3_9GAMM</name>
<dbReference type="SUPFAM" id="SSF48452">
    <property type="entry name" value="TPR-like"/>
    <property type="match status" value="1"/>
</dbReference>
<gene>
    <name evidence="5" type="ORF">DIZ80_12880</name>
</gene>
<dbReference type="Pfam" id="PF14559">
    <property type="entry name" value="TPR_19"/>
    <property type="match status" value="1"/>
</dbReference>
<dbReference type="AlphaFoldDB" id="A0A370D7U3"/>
<dbReference type="InterPro" id="IPR025714">
    <property type="entry name" value="Methyltranfer_dom"/>
</dbReference>
<dbReference type="Gene3D" id="3.40.50.150">
    <property type="entry name" value="Vaccinia Virus protein VP39"/>
    <property type="match status" value="1"/>
</dbReference>
<reference evidence="5 6" key="1">
    <citation type="journal article" date="2018" name="ISME J.">
        <title>Endosymbiont genomes yield clues of tubeworm success.</title>
        <authorList>
            <person name="Li Y."/>
            <person name="Liles M.R."/>
            <person name="Halanych K.M."/>
        </authorList>
    </citation>
    <scope>NUCLEOTIDE SEQUENCE [LARGE SCALE GENOMIC DNA]</scope>
    <source>
        <strain evidence="5">A1464</strain>
    </source>
</reference>
<dbReference type="Proteomes" id="UP000254266">
    <property type="component" value="Unassembled WGS sequence"/>
</dbReference>
<keyword evidence="2 3" id="KW-0802">TPR repeat</keyword>
<dbReference type="InterPro" id="IPR019734">
    <property type="entry name" value="TPR_rpt"/>
</dbReference>
<proteinExistence type="predicted"/>
<dbReference type="PANTHER" id="PTHR44943">
    <property type="entry name" value="CELLULOSE SYNTHASE OPERON PROTEIN C"/>
    <property type="match status" value="1"/>
</dbReference>
<dbReference type="PROSITE" id="PS50005">
    <property type="entry name" value="TPR"/>
    <property type="match status" value="3"/>
</dbReference>
<evidence type="ECO:0000256" key="1">
    <source>
        <dbReference type="ARBA" id="ARBA00022737"/>
    </source>
</evidence>
<feature type="domain" description="Methyltransferase" evidence="4">
    <location>
        <begin position="342"/>
        <end position="488"/>
    </location>
</feature>
<protein>
    <recommendedName>
        <fullName evidence="4">Methyltransferase domain-containing protein</fullName>
    </recommendedName>
</protein>
<sequence>MANIKPKELKAINQARTLISQNNALAAKESLLAYSAKSKLSPYGGYILCLSHALLGEFNHSKTLALQLLKKDPQNIDTLKLLGSSYHELRDYSAASKAFTKAVNINNQDITALSNLAGALKEEGKLEEAEKYFTSSLQVKRAQPAALTNYGLLKQMTGNLNEAILLHQEALNYDNQNLTMIYNLAFALSEQGSFDQSLEIYEQILKITPQNIRAICDVSQIYIKQKRLDEALSLLDNAKSINSNDEHIHLNMGVIYKLKDQFENAEISLREALRINPNNSTAQYYLSIVTGDTSIQSSPEDYVTDLFDGYAETFDEQLVGELQYKTPTLIGELVNKYISTDRKYNILDLGCGTGLAGIHFADVSEKMVGIDLSPKMLNKAKDRNIYDELLATDIEKYFNTYDFKPDIVISADVFVYIGDIDSIFSCVSNAMNEGGIFAFSTEDTTDTDSFRLKDSGRFSHSETYISALAKKYNFSIAEQKATTIRHEAGKPIQGKIYILQN</sequence>
<evidence type="ECO:0000313" key="5">
    <source>
        <dbReference type="EMBL" id="RDH81012.1"/>
    </source>
</evidence>
<dbReference type="InterPro" id="IPR011990">
    <property type="entry name" value="TPR-like_helical_dom_sf"/>
</dbReference>
<dbReference type="SUPFAM" id="SSF53335">
    <property type="entry name" value="S-adenosyl-L-methionine-dependent methyltransferases"/>
    <property type="match status" value="1"/>
</dbReference>
<dbReference type="InterPro" id="IPR029063">
    <property type="entry name" value="SAM-dependent_MTases_sf"/>
</dbReference>
<keyword evidence="6" id="KW-1185">Reference proteome</keyword>
<evidence type="ECO:0000256" key="3">
    <source>
        <dbReference type="PROSITE-ProRule" id="PRU00339"/>
    </source>
</evidence>
<dbReference type="Pfam" id="PF13181">
    <property type="entry name" value="TPR_8"/>
    <property type="match status" value="1"/>
</dbReference>
<accession>A0A370D7U3</accession>
<evidence type="ECO:0000313" key="6">
    <source>
        <dbReference type="Proteomes" id="UP000254266"/>
    </source>
</evidence>
<dbReference type="Gene3D" id="1.25.40.10">
    <property type="entry name" value="Tetratricopeptide repeat domain"/>
    <property type="match status" value="1"/>
</dbReference>
<feature type="repeat" description="TPR" evidence="3">
    <location>
        <begin position="246"/>
        <end position="279"/>
    </location>
</feature>
<dbReference type="InterPro" id="IPR051685">
    <property type="entry name" value="Ycf3/AcsC/BcsC/TPR_MFPF"/>
</dbReference>
<keyword evidence="1" id="KW-0677">Repeat</keyword>
<dbReference type="CDD" id="cd02440">
    <property type="entry name" value="AdoMet_MTases"/>
    <property type="match status" value="1"/>
</dbReference>
<dbReference type="SMART" id="SM00028">
    <property type="entry name" value="TPR"/>
    <property type="match status" value="6"/>
</dbReference>
<evidence type="ECO:0000256" key="2">
    <source>
        <dbReference type="ARBA" id="ARBA00022803"/>
    </source>
</evidence>
<dbReference type="Pfam" id="PF13374">
    <property type="entry name" value="TPR_10"/>
    <property type="match status" value="1"/>
</dbReference>
<comment type="caution">
    <text evidence="5">The sequence shown here is derived from an EMBL/GenBank/DDBJ whole genome shotgun (WGS) entry which is preliminary data.</text>
</comment>
<dbReference type="EMBL" id="QFXC01000013">
    <property type="protein sequence ID" value="RDH81012.1"/>
    <property type="molecule type" value="Genomic_DNA"/>
</dbReference>
<feature type="repeat" description="TPR" evidence="3">
    <location>
        <begin position="178"/>
        <end position="211"/>
    </location>
</feature>